<dbReference type="GO" id="GO:0015562">
    <property type="term" value="F:efflux transmembrane transporter activity"/>
    <property type="evidence" value="ECO:0007669"/>
    <property type="project" value="InterPro"/>
</dbReference>
<comment type="similarity">
    <text evidence="2">Belongs to the outer membrane factor (OMF) (TC 1.B.17) family.</text>
</comment>
<evidence type="ECO:0000256" key="1">
    <source>
        <dbReference type="ARBA" id="ARBA00004442"/>
    </source>
</evidence>
<dbReference type="Proteomes" id="UP000245647">
    <property type="component" value="Unassembled WGS sequence"/>
</dbReference>
<dbReference type="EMBL" id="QEAS01000016">
    <property type="protein sequence ID" value="PWG79247.1"/>
    <property type="molecule type" value="Genomic_DNA"/>
</dbReference>
<dbReference type="PANTHER" id="PTHR30026:SF20">
    <property type="entry name" value="OUTER MEMBRANE PROTEIN TOLC"/>
    <property type="match status" value="1"/>
</dbReference>
<keyword evidence="6" id="KW-0472">Membrane</keyword>
<dbReference type="SUPFAM" id="SSF56954">
    <property type="entry name" value="Outer membrane efflux proteins (OEP)"/>
    <property type="match status" value="1"/>
</dbReference>
<keyword evidence="4" id="KW-1134">Transmembrane beta strand</keyword>
<gene>
    <name evidence="9" type="ORF">DDR33_18355</name>
</gene>
<reference evidence="9 10" key="1">
    <citation type="submission" date="2018-04" db="EMBL/GenBank/DDBJ databases">
        <title>Pedobacter chongqingensis sp. nov., isolated from a rottenly hemp rope.</title>
        <authorList>
            <person name="Cai Y."/>
        </authorList>
    </citation>
    <scope>NUCLEOTIDE SEQUENCE [LARGE SCALE GENOMIC DNA]</scope>
    <source>
        <strain evidence="9 10">FJ4-8</strain>
    </source>
</reference>
<dbReference type="OrthoDB" id="367883at2"/>
<dbReference type="GO" id="GO:1990281">
    <property type="term" value="C:efflux pump complex"/>
    <property type="evidence" value="ECO:0007669"/>
    <property type="project" value="TreeGrafter"/>
</dbReference>
<dbReference type="InterPro" id="IPR003423">
    <property type="entry name" value="OMP_efflux"/>
</dbReference>
<dbReference type="AlphaFoldDB" id="A0A2U2PCY4"/>
<evidence type="ECO:0000256" key="2">
    <source>
        <dbReference type="ARBA" id="ARBA00007613"/>
    </source>
</evidence>
<sequence>MKSIFFLMICFLVPYCLSAQTRWDLKSCIEYGLKNNRNTTVYENEKKAADARAREALAAYLPSINATGTVDNNLKVQETVIPAGIFGPEDTRVAFSKKYSTNGTAQLDQVIFDQSLLTGLKASKYNRQQADLNGQMNEEAIIYNVSNAFYQIFVYREQLNFIRSVQETYRRQIDINSLKVKKGVILQKELDKILVDYNNSLSQLRVAESNLALSENQLKYEMGYPFEQPLPLDSAAASYSGIVTATAVIDSSFSPGNRVEYRLSEVNLKLLEIDESRIKAGALPKLSGYFRYGANGFGDDLGPTFRDMSSFSATGIKLTIPVFDFFKRNAQASQAKYKKLNAQEALELDKGKYRLQFENARTKLTEAQLNVENDRRNIDLAHSVFETTDLQYQKGVTDLTDWLNAQNSLKEAHNNFLNSLYKLFVTKVDFDKAAGTLKTSYTLYR</sequence>
<keyword evidence="7" id="KW-0998">Cell outer membrane</keyword>
<dbReference type="GO" id="GO:0009279">
    <property type="term" value="C:cell outer membrane"/>
    <property type="evidence" value="ECO:0007669"/>
    <property type="project" value="UniProtKB-SubCell"/>
</dbReference>
<dbReference type="Pfam" id="PF02321">
    <property type="entry name" value="OEP"/>
    <property type="match status" value="2"/>
</dbReference>
<dbReference type="PANTHER" id="PTHR30026">
    <property type="entry name" value="OUTER MEMBRANE PROTEIN TOLC"/>
    <property type="match status" value="1"/>
</dbReference>
<keyword evidence="10" id="KW-1185">Reference proteome</keyword>
<feature type="chain" id="PRO_5015649951" evidence="8">
    <location>
        <begin position="19"/>
        <end position="445"/>
    </location>
</feature>
<dbReference type="Gene3D" id="1.20.1600.10">
    <property type="entry name" value="Outer membrane efflux proteins (OEP)"/>
    <property type="match status" value="1"/>
</dbReference>
<evidence type="ECO:0000256" key="4">
    <source>
        <dbReference type="ARBA" id="ARBA00022452"/>
    </source>
</evidence>
<dbReference type="GO" id="GO:0015288">
    <property type="term" value="F:porin activity"/>
    <property type="evidence" value="ECO:0007669"/>
    <property type="project" value="TreeGrafter"/>
</dbReference>
<evidence type="ECO:0000256" key="8">
    <source>
        <dbReference type="SAM" id="SignalP"/>
    </source>
</evidence>
<evidence type="ECO:0000313" key="9">
    <source>
        <dbReference type="EMBL" id="PWG79247.1"/>
    </source>
</evidence>
<evidence type="ECO:0000313" key="10">
    <source>
        <dbReference type="Proteomes" id="UP000245647"/>
    </source>
</evidence>
<keyword evidence="8" id="KW-0732">Signal</keyword>
<keyword evidence="5" id="KW-0812">Transmembrane</keyword>
<dbReference type="InterPro" id="IPR051906">
    <property type="entry name" value="TolC-like"/>
</dbReference>
<accession>A0A2U2PCY4</accession>
<comment type="subcellular location">
    <subcellularLocation>
        <location evidence="1">Cell outer membrane</location>
    </subcellularLocation>
</comment>
<evidence type="ECO:0000256" key="6">
    <source>
        <dbReference type="ARBA" id="ARBA00023136"/>
    </source>
</evidence>
<evidence type="ECO:0000256" key="7">
    <source>
        <dbReference type="ARBA" id="ARBA00023237"/>
    </source>
</evidence>
<feature type="signal peptide" evidence="8">
    <location>
        <begin position="1"/>
        <end position="18"/>
    </location>
</feature>
<evidence type="ECO:0000256" key="3">
    <source>
        <dbReference type="ARBA" id="ARBA00022448"/>
    </source>
</evidence>
<name>A0A2U2PCY4_9SPHI</name>
<keyword evidence="3" id="KW-0813">Transport</keyword>
<protein>
    <submittedName>
        <fullName evidence="9">TolC family protein</fullName>
    </submittedName>
</protein>
<comment type="caution">
    <text evidence="9">The sequence shown here is derived from an EMBL/GenBank/DDBJ whole genome shotgun (WGS) entry which is preliminary data.</text>
</comment>
<evidence type="ECO:0000256" key="5">
    <source>
        <dbReference type="ARBA" id="ARBA00022692"/>
    </source>
</evidence>
<proteinExistence type="inferred from homology"/>
<organism evidence="9 10">
    <name type="scientific">Pararcticibacter amylolyticus</name>
    <dbReference type="NCBI Taxonomy" id="2173175"/>
    <lineage>
        <taxon>Bacteria</taxon>
        <taxon>Pseudomonadati</taxon>
        <taxon>Bacteroidota</taxon>
        <taxon>Sphingobacteriia</taxon>
        <taxon>Sphingobacteriales</taxon>
        <taxon>Sphingobacteriaceae</taxon>
        <taxon>Pararcticibacter</taxon>
    </lineage>
</organism>